<accession>A0A140AZ63</accession>
<protein>
    <submittedName>
        <fullName evidence="7">Terpene synthase</fullName>
    </submittedName>
</protein>
<comment type="cofactor">
    <cofactor evidence="1">
        <name>Mg(2+)</name>
        <dbReference type="ChEBI" id="CHEBI:18420"/>
    </cofactor>
</comment>
<dbReference type="GO" id="GO:0046872">
    <property type="term" value="F:metal ion binding"/>
    <property type="evidence" value="ECO:0007669"/>
    <property type="project" value="UniProtKB-KW"/>
</dbReference>
<dbReference type="InterPro" id="IPR039702">
    <property type="entry name" value="FPS1-like"/>
</dbReference>
<evidence type="ECO:0000256" key="4">
    <source>
        <dbReference type="ARBA" id="ARBA00022842"/>
    </source>
</evidence>
<dbReference type="CDD" id="cd00867">
    <property type="entry name" value="Trans_IPPS"/>
    <property type="match status" value="1"/>
</dbReference>
<evidence type="ECO:0000256" key="6">
    <source>
        <dbReference type="RuleBase" id="RU004466"/>
    </source>
</evidence>
<dbReference type="GO" id="GO:0004337">
    <property type="term" value="F:(2E,6E)-farnesyl diphosphate synthase activity"/>
    <property type="evidence" value="ECO:0007669"/>
    <property type="project" value="TreeGrafter"/>
</dbReference>
<dbReference type="Pfam" id="PF00348">
    <property type="entry name" value="polyprenyl_synt"/>
    <property type="match status" value="1"/>
</dbReference>
<organism evidence="7">
    <name type="scientific">Phyllotreta striolata</name>
    <name type="common">Striped flea beetle</name>
    <name type="synonym">Crioceris striolata</name>
    <dbReference type="NCBI Taxonomy" id="444603"/>
    <lineage>
        <taxon>Eukaryota</taxon>
        <taxon>Metazoa</taxon>
        <taxon>Ecdysozoa</taxon>
        <taxon>Arthropoda</taxon>
        <taxon>Hexapoda</taxon>
        <taxon>Insecta</taxon>
        <taxon>Pterygota</taxon>
        <taxon>Neoptera</taxon>
        <taxon>Endopterygota</taxon>
        <taxon>Coleoptera</taxon>
        <taxon>Polyphaga</taxon>
        <taxon>Cucujiformia</taxon>
        <taxon>Chrysomeloidea</taxon>
        <taxon>Chrysomelidae</taxon>
        <taxon>Galerucinae</taxon>
        <taxon>Alticini</taxon>
        <taxon>Phyllotreta</taxon>
    </lineage>
</organism>
<comment type="similarity">
    <text evidence="6">Belongs to the FPP/GGPP synthase family.</text>
</comment>
<dbReference type="GO" id="GO:0042811">
    <property type="term" value="P:pheromone biosynthetic process"/>
    <property type="evidence" value="ECO:0007669"/>
    <property type="project" value="UniProtKB-ARBA"/>
</dbReference>
<evidence type="ECO:0000256" key="3">
    <source>
        <dbReference type="ARBA" id="ARBA00022723"/>
    </source>
</evidence>
<dbReference type="AlphaFoldDB" id="A0A140AZ63"/>
<dbReference type="GO" id="GO:0045337">
    <property type="term" value="P:farnesyl diphosphate biosynthetic process"/>
    <property type="evidence" value="ECO:0007669"/>
    <property type="project" value="TreeGrafter"/>
</dbReference>
<dbReference type="EMBL" id="KT959248">
    <property type="protein sequence ID" value="ALL35411.1"/>
    <property type="molecule type" value="mRNA"/>
</dbReference>
<dbReference type="GO" id="GO:0004161">
    <property type="term" value="F:dimethylallyltranstransferase activity"/>
    <property type="evidence" value="ECO:0007669"/>
    <property type="project" value="TreeGrafter"/>
</dbReference>
<keyword evidence="4" id="KW-0460">Magnesium</keyword>
<dbReference type="OrthoDB" id="6722649at2759"/>
<comment type="pathway">
    <text evidence="5">Pheromone biosynthesis.</text>
</comment>
<evidence type="ECO:0000256" key="5">
    <source>
        <dbReference type="ARBA" id="ARBA00033740"/>
    </source>
</evidence>
<proteinExistence type="evidence at transcript level"/>
<dbReference type="PANTHER" id="PTHR11525">
    <property type="entry name" value="FARNESYL-PYROPHOSPHATE SYNTHETASE"/>
    <property type="match status" value="1"/>
</dbReference>
<evidence type="ECO:0000256" key="2">
    <source>
        <dbReference type="ARBA" id="ARBA00022679"/>
    </source>
</evidence>
<dbReference type="SUPFAM" id="SSF48576">
    <property type="entry name" value="Terpenoid synthases"/>
    <property type="match status" value="1"/>
</dbReference>
<evidence type="ECO:0000313" key="7">
    <source>
        <dbReference type="EMBL" id="ALL35411.1"/>
    </source>
</evidence>
<evidence type="ECO:0000256" key="1">
    <source>
        <dbReference type="ARBA" id="ARBA00001946"/>
    </source>
</evidence>
<name>A0A140AZ63_PHYSR</name>
<reference evidence="7" key="1">
    <citation type="submission" date="2015-10" db="EMBL/GenBank/DDBJ databases">
        <title>A novel family of terpene synthases evolved from farnesyl diphosphate synthases in a leaf beetle.</title>
        <authorList>
            <person name="Beran F."/>
            <person name="Rahfeld P."/>
            <person name="Nagel R."/>
            <person name="Vogel H."/>
            <person name="Wielsch N."/>
            <person name="Luck K."/>
            <person name="Irmisch S."/>
            <person name="Ramasamy S."/>
            <person name="Gershenzon J."/>
            <person name="Heckel D.G."/>
            <person name="Koellner T.G."/>
        </authorList>
    </citation>
    <scope>NUCLEOTIDE SEQUENCE</scope>
</reference>
<dbReference type="PANTHER" id="PTHR11525:SF0">
    <property type="entry name" value="FARNESYL PYROPHOSPHATE SYNTHASE"/>
    <property type="match status" value="1"/>
</dbReference>
<dbReference type="InterPro" id="IPR008949">
    <property type="entry name" value="Isoprenoid_synthase_dom_sf"/>
</dbReference>
<keyword evidence="3" id="KW-0479">Metal-binding</keyword>
<dbReference type="InterPro" id="IPR000092">
    <property type="entry name" value="Polyprenyl_synt"/>
</dbReference>
<sequence>MFLLPRLKNFTRSNSPARKLFSPKSNSFSSTPHDDGFFKHEMDELKTYYPLMVQDLTDAISQYKQFPGLLERFPVLMDYTVTHDDPYFLSSAVLPLYFYKAVEESDKLTEENIKRACLMSWAYRTLETSQIIVDDILDKSEVRYNKPAWYKKDGVSMELTILDSHYLATGAYMVLTKRLAGHPCCLDILDLYAEEMFVMIIAQYMDIKKLDLKDFQKLVRHRFDKALYVFNGSARSGLYLANVRDRETHDCMKKFSVPMSRFFQVQNDFSGVFEEESKFQNSCPDIVNGRNSWLVTTALKMANPAQRKVIEENYGNGDAESARKVMQVYEDLKLKDVHDRRTEEFLGEMREIVENFPERIPKQPFHDIVRQLALNKLYS</sequence>
<gene>
    <name evidence="7" type="primary">tps1</name>
</gene>
<dbReference type="Gene3D" id="1.10.600.10">
    <property type="entry name" value="Farnesyl Diphosphate Synthase"/>
    <property type="match status" value="1"/>
</dbReference>
<keyword evidence="2 6" id="KW-0808">Transferase</keyword>
<dbReference type="GO" id="GO:0005737">
    <property type="term" value="C:cytoplasm"/>
    <property type="evidence" value="ECO:0007669"/>
    <property type="project" value="TreeGrafter"/>
</dbReference>
<dbReference type="SMR" id="A0A140AZ63"/>